<sequence length="131" mass="13785">MRAMILAAGRGERLRPLTDERPKPLLPVGGHPLIAWHLARLAAAGVEQVVINTAWLGEQIEAYVGDGSAWGVAVAYSREPAGGLETGGGIHRALGLLGGGPFWVVNGDIWCDFPLARLPREPAGAAHLVLV</sequence>
<dbReference type="InterPro" id="IPR029044">
    <property type="entry name" value="Nucleotide-diphossugar_trans"/>
</dbReference>
<dbReference type="Proteomes" id="UP000738126">
    <property type="component" value="Unassembled WGS sequence"/>
</dbReference>
<evidence type="ECO:0000313" key="3">
    <source>
        <dbReference type="Proteomes" id="UP000738126"/>
    </source>
</evidence>
<gene>
    <name evidence="2" type="ORF">CKO13_11980</name>
</gene>
<keyword evidence="3" id="KW-1185">Reference proteome</keyword>
<dbReference type="InterPro" id="IPR050486">
    <property type="entry name" value="Mannose-1P_guanyltransferase"/>
</dbReference>
<dbReference type="EMBL" id="NRSH01000242">
    <property type="protein sequence ID" value="MBK1727713.1"/>
    <property type="molecule type" value="Genomic_DNA"/>
</dbReference>
<keyword evidence="2" id="KW-0548">Nucleotidyltransferase</keyword>
<dbReference type="SUPFAM" id="SSF53448">
    <property type="entry name" value="Nucleotide-diphospho-sugar transferases"/>
    <property type="match status" value="1"/>
</dbReference>
<name>A0ABS1E7M0_9GAMM</name>
<dbReference type="Gene3D" id="3.90.550.10">
    <property type="entry name" value="Spore Coat Polysaccharide Biosynthesis Protein SpsA, Chain A"/>
    <property type="match status" value="1"/>
</dbReference>
<organism evidence="2 3">
    <name type="scientific">Halorhodospira neutriphila</name>
    <dbReference type="NCBI Taxonomy" id="168379"/>
    <lineage>
        <taxon>Bacteria</taxon>
        <taxon>Pseudomonadati</taxon>
        <taxon>Pseudomonadota</taxon>
        <taxon>Gammaproteobacteria</taxon>
        <taxon>Chromatiales</taxon>
        <taxon>Ectothiorhodospiraceae</taxon>
        <taxon>Halorhodospira</taxon>
    </lineage>
</organism>
<evidence type="ECO:0000259" key="1">
    <source>
        <dbReference type="Pfam" id="PF00483"/>
    </source>
</evidence>
<keyword evidence="2" id="KW-0808">Transferase</keyword>
<protein>
    <submittedName>
        <fullName evidence="2">Mannose-1-phosphate guanylyltransferase</fullName>
    </submittedName>
</protein>
<feature type="non-terminal residue" evidence="2">
    <location>
        <position position="131"/>
    </location>
</feature>
<dbReference type="GO" id="GO:0016779">
    <property type="term" value="F:nucleotidyltransferase activity"/>
    <property type="evidence" value="ECO:0007669"/>
    <property type="project" value="UniProtKB-KW"/>
</dbReference>
<proteinExistence type="predicted"/>
<dbReference type="InterPro" id="IPR005835">
    <property type="entry name" value="NTP_transferase_dom"/>
</dbReference>
<dbReference type="Pfam" id="PF00483">
    <property type="entry name" value="NTP_transferase"/>
    <property type="match status" value="1"/>
</dbReference>
<reference evidence="2 3" key="1">
    <citation type="journal article" date="2020" name="Microorganisms">
        <title>Osmotic Adaptation and Compatible Solute Biosynthesis of Phototrophic Bacteria as Revealed from Genome Analyses.</title>
        <authorList>
            <person name="Imhoff J.F."/>
            <person name="Rahn T."/>
            <person name="Kunzel S."/>
            <person name="Keller A."/>
            <person name="Neulinger S.C."/>
        </authorList>
    </citation>
    <scope>NUCLEOTIDE SEQUENCE [LARGE SCALE GENOMIC DNA]</scope>
    <source>
        <strain evidence="2 3">DSM 15116</strain>
    </source>
</reference>
<accession>A0ABS1E7M0</accession>
<feature type="domain" description="Nucleotidyl transferase" evidence="1">
    <location>
        <begin position="3"/>
        <end position="118"/>
    </location>
</feature>
<comment type="caution">
    <text evidence="2">The sequence shown here is derived from an EMBL/GenBank/DDBJ whole genome shotgun (WGS) entry which is preliminary data.</text>
</comment>
<dbReference type="PANTHER" id="PTHR22572">
    <property type="entry name" value="SUGAR-1-PHOSPHATE GUANYL TRANSFERASE"/>
    <property type="match status" value="1"/>
</dbReference>
<evidence type="ECO:0000313" key="2">
    <source>
        <dbReference type="EMBL" id="MBK1727713.1"/>
    </source>
</evidence>